<sequence length="126" mass="13064">MSAGTLRIDKPHNRSTTRAGYTSISSGTMTQLISAIASDAFDVPLKDVRTGIHSGPGQVSVSLAVPVALSLDPGSSHKTDDGGTLFERASSARAVVISRIGELAGTSINRVDIRFTGIQATVGRVQ</sequence>
<evidence type="ECO:0000313" key="3">
    <source>
        <dbReference type="Proteomes" id="UP000247980"/>
    </source>
</evidence>
<gene>
    <name evidence="2" type="ORF">CVS30_06475</name>
</gene>
<evidence type="ECO:0000256" key="1">
    <source>
        <dbReference type="SAM" id="MobiDB-lite"/>
    </source>
</evidence>
<dbReference type="OrthoDB" id="4950486at2"/>
<dbReference type="AlphaFoldDB" id="A0A2V5IQZ7"/>
<comment type="caution">
    <text evidence="2">The sequence shown here is derived from an EMBL/GenBank/DDBJ whole genome shotgun (WGS) entry which is preliminary data.</text>
</comment>
<evidence type="ECO:0000313" key="2">
    <source>
        <dbReference type="EMBL" id="PYI38955.1"/>
    </source>
</evidence>
<keyword evidence="3" id="KW-1185">Reference proteome</keyword>
<dbReference type="EMBL" id="QJVC01000004">
    <property type="protein sequence ID" value="PYI38955.1"/>
    <property type="molecule type" value="Genomic_DNA"/>
</dbReference>
<dbReference type="RefSeq" id="WP_110484518.1">
    <property type="nucleotide sequence ID" value="NZ_QJVC01000004.1"/>
</dbReference>
<dbReference type="Proteomes" id="UP000247980">
    <property type="component" value="Unassembled WGS sequence"/>
</dbReference>
<name>A0A2V5IQZ7_9MICC</name>
<accession>A0A2V5IQZ7</accession>
<organism evidence="2 3">
    <name type="scientific">Arthrobacter psychrolactophilus</name>
    <dbReference type="NCBI Taxonomy" id="92442"/>
    <lineage>
        <taxon>Bacteria</taxon>
        <taxon>Bacillati</taxon>
        <taxon>Actinomycetota</taxon>
        <taxon>Actinomycetes</taxon>
        <taxon>Micrococcales</taxon>
        <taxon>Micrococcaceae</taxon>
        <taxon>Arthrobacter</taxon>
    </lineage>
</organism>
<reference evidence="2 3" key="1">
    <citation type="submission" date="2018-05" db="EMBL/GenBank/DDBJ databases">
        <title>Genetic diversity of glacier-inhabiting Cryobacterium bacteria in China and description of Cryobacterium mengkeensis sp. nov. and Arthrobacter glacialis sp. nov.</title>
        <authorList>
            <person name="Liu Q."/>
            <person name="Xin Y.-H."/>
        </authorList>
    </citation>
    <scope>NUCLEOTIDE SEQUENCE [LARGE SCALE GENOMIC DNA]</scope>
    <source>
        <strain evidence="2 3">B7</strain>
    </source>
</reference>
<protein>
    <submittedName>
        <fullName evidence="2">Uncharacterized protein</fullName>
    </submittedName>
</protein>
<proteinExistence type="predicted"/>
<feature type="region of interest" description="Disordered" evidence="1">
    <location>
        <begin position="1"/>
        <end position="21"/>
    </location>
</feature>